<evidence type="ECO:0000313" key="5">
    <source>
        <dbReference type="Proteomes" id="UP000652477"/>
    </source>
</evidence>
<feature type="domain" description="Nitroreductase" evidence="3">
    <location>
        <begin position="9"/>
        <end position="157"/>
    </location>
</feature>
<keyword evidence="2" id="KW-0560">Oxidoreductase</keyword>
<accession>A0A923RRC4</accession>
<evidence type="ECO:0000313" key="4">
    <source>
        <dbReference type="EMBL" id="MBC5688247.1"/>
    </source>
</evidence>
<dbReference type="EMBL" id="JACOPF010000001">
    <property type="protein sequence ID" value="MBC5688247.1"/>
    <property type="molecule type" value="Genomic_DNA"/>
</dbReference>
<organism evidence="4 5">
    <name type="scientific">Mediterraneibacter hominis</name>
    <dbReference type="NCBI Taxonomy" id="2763054"/>
    <lineage>
        <taxon>Bacteria</taxon>
        <taxon>Bacillati</taxon>
        <taxon>Bacillota</taxon>
        <taxon>Clostridia</taxon>
        <taxon>Lachnospirales</taxon>
        <taxon>Lachnospiraceae</taxon>
        <taxon>Mediterraneibacter</taxon>
    </lineage>
</organism>
<dbReference type="Gene3D" id="3.40.109.10">
    <property type="entry name" value="NADH Oxidase"/>
    <property type="match status" value="1"/>
</dbReference>
<evidence type="ECO:0000256" key="1">
    <source>
        <dbReference type="ARBA" id="ARBA00007118"/>
    </source>
</evidence>
<evidence type="ECO:0000256" key="2">
    <source>
        <dbReference type="ARBA" id="ARBA00023002"/>
    </source>
</evidence>
<comment type="caution">
    <text evidence="4">The sequence shown here is derived from an EMBL/GenBank/DDBJ whole genome shotgun (WGS) entry which is preliminary data.</text>
</comment>
<dbReference type="InterPro" id="IPR029479">
    <property type="entry name" value="Nitroreductase"/>
</dbReference>
<dbReference type="InterPro" id="IPR000415">
    <property type="entry name" value="Nitroreductase-like"/>
</dbReference>
<protein>
    <submittedName>
        <fullName evidence="4">Nitroreductase family protein</fullName>
    </submittedName>
</protein>
<proteinExistence type="inferred from homology"/>
<comment type="similarity">
    <text evidence="1">Belongs to the nitroreductase family.</text>
</comment>
<dbReference type="AlphaFoldDB" id="A0A923RRC4"/>
<reference evidence="4" key="1">
    <citation type="submission" date="2020-08" db="EMBL/GenBank/DDBJ databases">
        <title>Genome public.</title>
        <authorList>
            <person name="Liu C."/>
            <person name="Sun Q."/>
        </authorList>
    </citation>
    <scope>NUCLEOTIDE SEQUENCE</scope>
    <source>
        <strain evidence="4">NSJ-55</strain>
    </source>
</reference>
<sequence length="181" mass="20473">MDFEALHRVRESCRIYSDRKVEREILTHLVDIARLSPSACNSQAWHFIIVDDKEALKKLRDGLDDDGLTGCPWRENVPAFILICEEKAHLRPAIEERYGSQYFTQMDIGMAAVTLCYGAADIGLGTCMIGVVNQKKLKEAFQIPPECTVRLAVAVGYPKKAGTIRQKSRKELKEIAGYNQW</sequence>
<name>A0A923RRC4_9FIRM</name>
<dbReference type="PANTHER" id="PTHR43673">
    <property type="entry name" value="NAD(P)H NITROREDUCTASE YDGI-RELATED"/>
    <property type="match status" value="1"/>
</dbReference>
<dbReference type="Proteomes" id="UP000652477">
    <property type="component" value="Unassembled WGS sequence"/>
</dbReference>
<keyword evidence="5" id="KW-1185">Reference proteome</keyword>
<dbReference type="Pfam" id="PF00881">
    <property type="entry name" value="Nitroreductase"/>
    <property type="match status" value="1"/>
</dbReference>
<dbReference type="GO" id="GO:0016491">
    <property type="term" value="F:oxidoreductase activity"/>
    <property type="evidence" value="ECO:0007669"/>
    <property type="project" value="UniProtKB-KW"/>
</dbReference>
<dbReference type="RefSeq" id="WP_186874875.1">
    <property type="nucleotide sequence ID" value="NZ_JACOPF010000001.1"/>
</dbReference>
<dbReference type="PANTHER" id="PTHR43673:SF10">
    <property type="entry name" value="NADH DEHYDROGENASE_NAD(P)H NITROREDUCTASE XCC3605-RELATED"/>
    <property type="match status" value="1"/>
</dbReference>
<gene>
    <name evidence="4" type="ORF">H8S37_04805</name>
</gene>
<evidence type="ECO:0000259" key="3">
    <source>
        <dbReference type="Pfam" id="PF00881"/>
    </source>
</evidence>
<dbReference type="SUPFAM" id="SSF55469">
    <property type="entry name" value="FMN-dependent nitroreductase-like"/>
    <property type="match status" value="1"/>
</dbReference>